<dbReference type="Proteomes" id="UP000002743">
    <property type="component" value="Plasmid pMsip01"/>
</dbReference>
<evidence type="ECO:0000313" key="3">
    <source>
        <dbReference type="EMBL" id="ACT52113.1"/>
    </source>
</evidence>
<dbReference type="OrthoDB" id="9112944at2"/>
<keyword evidence="4" id="KW-1185">Reference proteome</keyword>
<dbReference type="AlphaFoldDB" id="C6XEQ6"/>
<reference evidence="4" key="1">
    <citation type="submission" date="2009-07" db="EMBL/GenBank/DDBJ databases">
        <title>Complete sequence of plasmid 1 of Methylovorus sp. SIP3-4.</title>
        <authorList>
            <consortium name="US DOE Joint Genome Institute"/>
            <person name="Lucas S."/>
            <person name="Copeland A."/>
            <person name="Lapidus A."/>
            <person name="Glavina del Rio T."/>
            <person name="Tice H."/>
            <person name="Bruce D."/>
            <person name="Goodwin L."/>
            <person name="Pitluck S."/>
            <person name="Clum A."/>
            <person name="Larimer F."/>
            <person name="Land M."/>
            <person name="Hauser L."/>
            <person name="Kyrpides N."/>
            <person name="Mikhailova N."/>
            <person name="Kayluzhnaya M."/>
            <person name="Chistoserdova L."/>
        </authorList>
    </citation>
    <scope>NUCLEOTIDE SEQUENCE [LARGE SCALE GENOMIC DNA]</scope>
    <source>
        <strain evidence="4">SIP3-4</strain>
        <plasmid evidence="4">pMsip01</plasmid>
    </source>
</reference>
<dbReference type="EMBL" id="CP001675">
    <property type="protein sequence ID" value="ACT52113.1"/>
    <property type="molecule type" value="Genomic_DNA"/>
</dbReference>
<feature type="domain" description="KfrB" evidence="2">
    <location>
        <begin position="112"/>
        <end position="171"/>
    </location>
</feature>
<geneLocation type="plasmid" evidence="3 4">
    <name>pMsip01</name>
</geneLocation>
<dbReference type="KEGG" id="mei:Msip34_2889"/>
<feature type="region of interest" description="Disordered" evidence="1">
    <location>
        <begin position="335"/>
        <end position="356"/>
    </location>
</feature>
<dbReference type="RefSeq" id="WP_012777711.1">
    <property type="nucleotide sequence ID" value="NC_012970.1"/>
</dbReference>
<organism evidence="3 4">
    <name type="scientific">Methylovorus glucosotrophus (strain SIP3-4)</name>
    <dbReference type="NCBI Taxonomy" id="582744"/>
    <lineage>
        <taxon>Bacteria</taxon>
        <taxon>Pseudomonadati</taxon>
        <taxon>Pseudomonadota</taxon>
        <taxon>Betaproteobacteria</taxon>
        <taxon>Nitrosomonadales</taxon>
        <taxon>Methylophilaceae</taxon>
        <taxon>Methylovorus</taxon>
    </lineage>
</organism>
<evidence type="ECO:0000256" key="1">
    <source>
        <dbReference type="SAM" id="MobiDB-lite"/>
    </source>
</evidence>
<sequence length="356" mass="39451">MADSMPSGIDVLTTDNSFLVSFPYDRDLVNKINKVPGAQFNKDEQAWEIPKSSADDLDKVVDSMHFELKALEQDRESIMKLAKISAIERMKDYGTEPGITAKISDYHKAGGNHSGEIINVNGRFAAQLTGFGNENGAAFVSIHRLANLNEPVYKGDDVRISYNNNGIGTVYDRSQVKSAEDLTRDFDATLDQDISGVMVGLSGDKYQIKFDFNPDMQQRLQRVAGAEFSKSAGGVWEVPVDVKSFVVRAVADMRKEFAADSLERNELAALAEQKLDGAKVRDAFTKDGLAHYGKIIAVSERYILQHGGQNEFKLHRKSSLGQTVSENQNLKITYDKGRGSVEDRKQEKEKSAALTR</sequence>
<reference evidence="3 4" key="2">
    <citation type="journal article" date="2011" name="J. Bacteriol.">
        <title>Genomes of three methylotrophs from a single niche uncover genetic and metabolic divergence of Methylophilaceae.</title>
        <authorList>
            <person name="Lapidus A."/>
            <person name="Clum A."/>
            <person name="Labutti K."/>
            <person name="Kaluzhnaya M.G."/>
            <person name="Lim S."/>
            <person name="Beck D.A."/>
            <person name="Glavina Del Rio T."/>
            <person name="Nolan M."/>
            <person name="Mavromatis K."/>
            <person name="Huntemann M."/>
            <person name="Lucas S."/>
            <person name="Lidstrom M.E."/>
            <person name="Ivanova N."/>
            <person name="Chistoserdova L."/>
        </authorList>
    </citation>
    <scope>NUCLEOTIDE SEQUENCE [LARGE SCALE GENOMIC DNA]</scope>
    <source>
        <strain evidence="3 4">SIP3-4</strain>
        <plasmid evidence="3 4">pMsip01</plasmid>
    </source>
</reference>
<dbReference type="HOGENOM" id="CLU_778032_0_0_4"/>
<evidence type="ECO:0000313" key="4">
    <source>
        <dbReference type="Proteomes" id="UP000002743"/>
    </source>
</evidence>
<dbReference type="InterPro" id="IPR040782">
    <property type="entry name" value="KfrB"/>
</dbReference>
<gene>
    <name evidence="3" type="ordered locus">Msip34_2889</name>
</gene>
<dbReference type="Pfam" id="PF18790">
    <property type="entry name" value="KfrB"/>
    <property type="match status" value="2"/>
</dbReference>
<proteinExistence type="predicted"/>
<keyword evidence="3" id="KW-0614">Plasmid</keyword>
<evidence type="ECO:0000259" key="2">
    <source>
        <dbReference type="Pfam" id="PF18790"/>
    </source>
</evidence>
<feature type="domain" description="KfrB" evidence="2">
    <location>
        <begin position="291"/>
        <end position="342"/>
    </location>
</feature>
<name>C6XEQ6_METGS</name>
<accession>C6XEQ6</accession>
<protein>
    <recommendedName>
        <fullName evidence="2">KfrB domain-containing protein</fullName>
    </recommendedName>
</protein>